<comment type="similarity">
    <text evidence="1">Belongs to the peptidase S1 family.</text>
</comment>
<dbReference type="PRINTS" id="PR00722">
    <property type="entry name" value="CHYMOTRYPSIN"/>
</dbReference>
<evidence type="ECO:0000313" key="6">
    <source>
        <dbReference type="Proteomes" id="UP001610444"/>
    </source>
</evidence>
<sequence length="294" mass="31086">MSRAAIKQVLPLYIFIILPSQSLANLSQKSHQNHHLKKHDQDTLILSIIPSVALAHKRIIGGSEVAIEDLPYQVNILVYGTFAGGGSIIDETHILTAAHCVSGSPTDAYTVHAGSALWASGGMKVNISSITKHPDYGKPIALENDIAIITLAKSLTFGPYIQPISLPRLHASDSDSSSALVAGQEIVVSGWGDTGEGRGMSSTLHAVTEEIIERGKCAAAYGRDNLRITDGMFCAGAPSGGKGTCQGDSGGPAVADGILVGIVSWGYWCGRQGYPSVFSRVAYYRDWITQVIGI</sequence>
<dbReference type="InterPro" id="IPR001314">
    <property type="entry name" value="Peptidase_S1A"/>
</dbReference>
<dbReference type="PANTHER" id="PTHR24276:SF91">
    <property type="entry name" value="AT26814P-RELATED"/>
    <property type="match status" value="1"/>
</dbReference>
<comment type="caution">
    <text evidence="5">The sequence shown here is derived from an EMBL/GenBank/DDBJ whole genome shotgun (WGS) entry which is preliminary data.</text>
</comment>
<feature type="chain" id="PRO_5046813557" evidence="3">
    <location>
        <begin position="25"/>
        <end position="294"/>
    </location>
</feature>
<evidence type="ECO:0000259" key="4">
    <source>
        <dbReference type="PROSITE" id="PS50240"/>
    </source>
</evidence>
<dbReference type="InterPro" id="IPR001254">
    <property type="entry name" value="Trypsin_dom"/>
</dbReference>
<dbReference type="EMBL" id="JBFXLR010000027">
    <property type="protein sequence ID" value="KAL2847896.1"/>
    <property type="molecule type" value="Genomic_DNA"/>
</dbReference>
<dbReference type="PROSITE" id="PS00134">
    <property type="entry name" value="TRYPSIN_HIS"/>
    <property type="match status" value="1"/>
</dbReference>
<keyword evidence="2" id="KW-1015">Disulfide bond</keyword>
<dbReference type="PROSITE" id="PS50240">
    <property type="entry name" value="TRYPSIN_DOM"/>
    <property type="match status" value="1"/>
</dbReference>
<dbReference type="InterPro" id="IPR050430">
    <property type="entry name" value="Peptidase_S1"/>
</dbReference>
<feature type="domain" description="Peptidase S1" evidence="4">
    <location>
        <begin position="59"/>
        <end position="293"/>
    </location>
</feature>
<evidence type="ECO:0000256" key="1">
    <source>
        <dbReference type="ARBA" id="ARBA00007664"/>
    </source>
</evidence>
<dbReference type="RefSeq" id="XP_070897941.1">
    <property type="nucleotide sequence ID" value="XM_071048086.1"/>
</dbReference>
<dbReference type="SMART" id="SM00020">
    <property type="entry name" value="Tryp_SPc"/>
    <property type="match status" value="1"/>
</dbReference>
<evidence type="ECO:0000313" key="5">
    <source>
        <dbReference type="EMBL" id="KAL2847896.1"/>
    </source>
</evidence>
<feature type="signal peptide" evidence="3">
    <location>
        <begin position="1"/>
        <end position="24"/>
    </location>
</feature>
<protein>
    <submittedName>
        <fullName evidence="5">Trypsin-like cysteine/serine peptidase domain-containing protein</fullName>
    </submittedName>
</protein>
<dbReference type="InterPro" id="IPR009003">
    <property type="entry name" value="Peptidase_S1_PA"/>
</dbReference>
<dbReference type="SUPFAM" id="SSF50494">
    <property type="entry name" value="Trypsin-like serine proteases"/>
    <property type="match status" value="1"/>
</dbReference>
<reference evidence="5 6" key="1">
    <citation type="submission" date="2024-07" db="EMBL/GenBank/DDBJ databases">
        <title>Section-level genome sequencing and comparative genomics of Aspergillus sections Usti and Cavernicolus.</title>
        <authorList>
            <consortium name="Lawrence Berkeley National Laboratory"/>
            <person name="Nybo J.L."/>
            <person name="Vesth T.C."/>
            <person name="Theobald S."/>
            <person name="Frisvad J.C."/>
            <person name="Larsen T.O."/>
            <person name="Kjaerboelling I."/>
            <person name="Rothschild-Mancinelli K."/>
            <person name="Lyhne E.K."/>
            <person name="Kogle M.E."/>
            <person name="Barry K."/>
            <person name="Clum A."/>
            <person name="Na H."/>
            <person name="Ledsgaard L."/>
            <person name="Lin J."/>
            <person name="Lipzen A."/>
            <person name="Kuo A."/>
            <person name="Riley R."/>
            <person name="Mondo S."/>
            <person name="LaButti K."/>
            <person name="Haridas S."/>
            <person name="Pangalinan J."/>
            <person name="Salamov A.A."/>
            <person name="Simmons B.A."/>
            <person name="Magnuson J.K."/>
            <person name="Chen J."/>
            <person name="Drula E."/>
            <person name="Henrissat B."/>
            <person name="Wiebenga A."/>
            <person name="Lubbers R.J."/>
            <person name="Gomes A.C."/>
            <person name="Macurrencykelacurrency M.R."/>
            <person name="Stajich J."/>
            <person name="Grigoriev I.V."/>
            <person name="Mortensen U.H."/>
            <person name="De vries R.P."/>
            <person name="Baker S.E."/>
            <person name="Andersen M.R."/>
        </authorList>
    </citation>
    <scope>NUCLEOTIDE SEQUENCE [LARGE SCALE GENOMIC DNA]</scope>
    <source>
        <strain evidence="5 6">CBS 756.74</strain>
    </source>
</reference>
<keyword evidence="6" id="KW-1185">Reference proteome</keyword>
<organism evidence="5 6">
    <name type="scientific">Aspergillus pseudodeflectus</name>
    <dbReference type="NCBI Taxonomy" id="176178"/>
    <lineage>
        <taxon>Eukaryota</taxon>
        <taxon>Fungi</taxon>
        <taxon>Dikarya</taxon>
        <taxon>Ascomycota</taxon>
        <taxon>Pezizomycotina</taxon>
        <taxon>Eurotiomycetes</taxon>
        <taxon>Eurotiomycetidae</taxon>
        <taxon>Eurotiales</taxon>
        <taxon>Aspergillaceae</taxon>
        <taxon>Aspergillus</taxon>
        <taxon>Aspergillus subgen. Nidulantes</taxon>
    </lineage>
</organism>
<accession>A0ABR4K6F8</accession>
<dbReference type="CDD" id="cd00190">
    <property type="entry name" value="Tryp_SPc"/>
    <property type="match status" value="1"/>
</dbReference>
<dbReference type="GeneID" id="98163250"/>
<dbReference type="InterPro" id="IPR018114">
    <property type="entry name" value="TRYPSIN_HIS"/>
</dbReference>
<evidence type="ECO:0000256" key="3">
    <source>
        <dbReference type="SAM" id="SignalP"/>
    </source>
</evidence>
<dbReference type="InterPro" id="IPR043504">
    <property type="entry name" value="Peptidase_S1_PA_chymotrypsin"/>
</dbReference>
<dbReference type="PANTHER" id="PTHR24276">
    <property type="entry name" value="POLYSERASE-RELATED"/>
    <property type="match status" value="1"/>
</dbReference>
<dbReference type="Proteomes" id="UP001610444">
    <property type="component" value="Unassembled WGS sequence"/>
</dbReference>
<dbReference type="Gene3D" id="2.40.10.10">
    <property type="entry name" value="Trypsin-like serine proteases"/>
    <property type="match status" value="1"/>
</dbReference>
<name>A0ABR4K6F8_9EURO</name>
<keyword evidence="3" id="KW-0732">Signal</keyword>
<proteinExistence type="inferred from homology"/>
<gene>
    <name evidence="5" type="ORF">BJX68DRAFT_276390</name>
</gene>
<dbReference type="Pfam" id="PF00089">
    <property type="entry name" value="Trypsin"/>
    <property type="match status" value="1"/>
</dbReference>
<evidence type="ECO:0000256" key="2">
    <source>
        <dbReference type="ARBA" id="ARBA00023157"/>
    </source>
</evidence>